<keyword evidence="1" id="KW-0472">Membrane</keyword>
<name>A0AA87Z7M5_FICCA</name>
<reference evidence="3" key="1">
    <citation type="submission" date="2023-07" db="EMBL/GenBank/DDBJ databases">
        <title>draft genome sequence of fig (Ficus carica).</title>
        <authorList>
            <person name="Takahashi T."/>
            <person name="Nishimura K."/>
        </authorList>
    </citation>
    <scope>NUCLEOTIDE SEQUENCE</scope>
</reference>
<protein>
    <recommendedName>
        <fullName evidence="5">Transmembrane protein</fullName>
    </recommendedName>
</protein>
<evidence type="ECO:0000256" key="2">
    <source>
        <dbReference type="SAM" id="SignalP"/>
    </source>
</evidence>
<feature type="chain" id="PRO_5041661758" description="Transmembrane protein" evidence="2">
    <location>
        <begin position="23"/>
        <end position="138"/>
    </location>
</feature>
<sequence length="138" mass="15709">MVAKISFSLSLSLSLSLVVVRSRDTVPMRDRCLSGRSSDDIKIVRPAMRLRRDRHYGSLLWFCWYFVVGMVGFVTVSSDGIVFFHAMELQSPVMGNHIGGGESHEVAFSAAKSIKFDDWKVRRRRQLLLGEVRYRVLG</sequence>
<evidence type="ECO:0008006" key="5">
    <source>
        <dbReference type="Google" id="ProtNLM"/>
    </source>
</evidence>
<organism evidence="3 4">
    <name type="scientific">Ficus carica</name>
    <name type="common">Common fig</name>
    <dbReference type="NCBI Taxonomy" id="3494"/>
    <lineage>
        <taxon>Eukaryota</taxon>
        <taxon>Viridiplantae</taxon>
        <taxon>Streptophyta</taxon>
        <taxon>Embryophyta</taxon>
        <taxon>Tracheophyta</taxon>
        <taxon>Spermatophyta</taxon>
        <taxon>Magnoliopsida</taxon>
        <taxon>eudicotyledons</taxon>
        <taxon>Gunneridae</taxon>
        <taxon>Pentapetalae</taxon>
        <taxon>rosids</taxon>
        <taxon>fabids</taxon>
        <taxon>Rosales</taxon>
        <taxon>Moraceae</taxon>
        <taxon>Ficeae</taxon>
        <taxon>Ficus</taxon>
    </lineage>
</organism>
<feature type="transmembrane region" description="Helical" evidence="1">
    <location>
        <begin position="59"/>
        <end position="84"/>
    </location>
</feature>
<feature type="signal peptide" evidence="2">
    <location>
        <begin position="1"/>
        <end position="22"/>
    </location>
</feature>
<keyword evidence="1" id="KW-0812">Transmembrane</keyword>
<evidence type="ECO:0000313" key="4">
    <source>
        <dbReference type="Proteomes" id="UP001187192"/>
    </source>
</evidence>
<gene>
    <name evidence="3" type="ORF">TIFTF001_001647</name>
</gene>
<keyword evidence="1" id="KW-1133">Transmembrane helix</keyword>
<accession>A0AA87Z7M5</accession>
<dbReference type="Proteomes" id="UP001187192">
    <property type="component" value="Unassembled WGS sequence"/>
</dbReference>
<keyword evidence="4" id="KW-1185">Reference proteome</keyword>
<dbReference type="AlphaFoldDB" id="A0AA87Z7M5"/>
<proteinExistence type="predicted"/>
<keyword evidence="2" id="KW-0732">Signal</keyword>
<evidence type="ECO:0000313" key="3">
    <source>
        <dbReference type="EMBL" id="GMN27424.1"/>
    </source>
</evidence>
<evidence type="ECO:0000256" key="1">
    <source>
        <dbReference type="SAM" id="Phobius"/>
    </source>
</evidence>
<dbReference type="EMBL" id="BTGU01000002">
    <property type="protein sequence ID" value="GMN27424.1"/>
    <property type="molecule type" value="Genomic_DNA"/>
</dbReference>
<comment type="caution">
    <text evidence="3">The sequence shown here is derived from an EMBL/GenBank/DDBJ whole genome shotgun (WGS) entry which is preliminary data.</text>
</comment>